<proteinExistence type="predicted"/>
<reference evidence="1" key="1">
    <citation type="submission" date="2014-09" db="EMBL/GenBank/DDBJ databases">
        <title>Genome sequence of the luminous mushroom Mycena chlorophos for searching fungal bioluminescence genes.</title>
        <authorList>
            <person name="Tanaka Y."/>
            <person name="Kasuga D."/>
            <person name="Oba Y."/>
            <person name="Hase S."/>
            <person name="Sato K."/>
            <person name="Oba Y."/>
            <person name="Sakakibara Y."/>
        </authorList>
    </citation>
    <scope>NUCLEOTIDE SEQUENCE</scope>
</reference>
<protein>
    <recommendedName>
        <fullName evidence="3">Retrotransposon gag domain-containing protein</fullName>
    </recommendedName>
</protein>
<evidence type="ECO:0000313" key="1">
    <source>
        <dbReference type="EMBL" id="GAT46779.1"/>
    </source>
</evidence>
<sequence>MTELDTAFMDQNLAQLAHIKLTNTRQGKLSLVEFLQQFELNAEQAGYSPHDPLGDYDAFLIELLEDNVNSEITSQIYIGGTVVPDKYVDFKKRLVQIDGNLQRAKIRQQRQSTTTAQKPKVIQVARRTPTMEGIVSTSGSAEHMDPQSEVLTSLAAKLIFGGRRVLIDYFTQIGTAA</sequence>
<gene>
    <name evidence="1" type="ORF">MCHLO_04278</name>
</gene>
<dbReference type="EMBL" id="DF842749">
    <property type="protein sequence ID" value="GAT46779.1"/>
    <property type="molecule type" value="Genomic_DNA"/>
</dbReference>
<evidence type="ECO:0008006" key="3">
    <source>
        <dbReference type="Google" id="ProtNLM"/>
    </source>
</evidence>
<organism evidence="1 2">
    <name type="scientific">Mycena chlorophos</name>
    <name type="common">Agaric fungus</name>
    <name type="synonym">Agaricus chlorophos</name>
    <dbReference type="NCBI Taxonomy" id="658473"/>
    <lineage>
        <taxon>Eukaryota</taxon>
        <taxon>Fungi</taxon>
        <taxon>Dikarya</taxon>
        <taxon>Basidiomycota</taxon>
        <taxon>Agaricomycotina</taxon>
        <taxon>Agaricomycetes</taxon>
        <taxon>Agaricomycetidae</taxon>
        <taxon>Agaricales</taxon>
        <taxon>Marasmiineae</taxon>
        <taxon>Mycenaceae</taxon>
        <taxon>Mycena</taxon>
    </lineage>
</organism>
<accession>A0ABQ0L8I5</accession>
<keyword evidence="2" id="KW-1185">Reference proteome</keyword>
<evidence type="ECO:0000313" key="2">
    <source>
        <dbReference type="Proteomes" id="UP000815677"/>
    </source>
</evidence>
<dbReference type="Proteomes" id="UP000815677">
    <property type="component" value="Unassembled WGS sequence"/>
</dbReference>
<name>A0ABQ0L8I5_MYCCL</name>